<keyword evidence="2" id="KW-0547">Nucleotide-binding</keyword>
<accession>A0A8S3GPM3</accession>
<dbReference type="GO" id="GO:0005524">
    <property type="term" value="F:ATP binding"/>
    <property type="evidence" value="ECO:0007669"/>
    <property type="project" value="UniProtKB-KW"/>
</dbReference>
<evidence type="ECO:0000313" key="5">
    <source>
        <dbReference type="Proteomes" id="UP000681967"/>
    </source>
</evidence>
<dbReference type="GO" id="GO:0004467">
    <property type="term" value="F:long-chain fatty acid-CoA ligase activity"/>
    <property type="evidence" value="ECO:0007669"/>
    <property type="project" value="TreeGrafter"/>
</dbReference>
<evidence type="ECO:0000256" key="1">
    <source>
        <dbReference type="ARBA" id="ARBA00022598"/>
    </source>
</evidence>
<dbReference type="Proteomes" id="UP000681967">
    <property type="component" value="Unassembled WGS sequence"/>
</dbReference>
<dbReference type="GO" id="GO:0016020">
    <property type="term" value="C:membrane"/>
    <property type="evidence" value="ECO:0007669"/>
    <property type="project" value="TreeGrafter"/>
</dbReference>
<proteinExistence type="predicted"/>
<organism evidence="4 5">
    <name type="scientific">Rotaria magnacalcarata</name>
    <dbReference type="NCBI Taxonomy" id="392030"/>
    <lineage>
        <taxon>Eukaryota</taxon>
        <taxon>Metazoa</taxon>
        <taxon>Spiralia</taxon>
        <taxon>Gnathifera</taxon>
        <taxon>Rotifera</taxon>
        <taxon>Eurotatoria</taxon>
        <taxon>Bdelloidea</taxon>
        <taxon>Philodinida</taxon>
        <taxon>Philodinidae</taxon>
        <taxon>Rotaria</taxon>
    </lineage>
</organism>
<dbReference type="InterPro" id="IPR042099">
    <property type="entry name" value="ANL_N_sf"/>
</dbReference>
<reference evidence="4" key="1">
    <citation type="submission" date="2021-02" db="EMBL/GenBank/DDBJ databases">
        <authorList>
            <person name="Nowell W R."/>
        </authorList>
    </citation>
    <scope>NUCLEOTIDE SEQUENCE</scope>
</reference>
<evidence type="ECO:0000313" key="4">
    <source>
        <dbReference type="EMBL" id="CAF5168087.1"/>
    </source>
</evidence>
<protein>
    <submittedName>
        <fullName evidence="4">Uncharacterized protein</fullName>
    </submittedName>
</protein>
<evidence type="ECO:0000256" key="3">
    <source>
        <dbReference type="ARBA" id="ARBA00022840"/>
    </source>
</evidence>
<name>A0A8S3GPM3_9BILA</name>
<comment type="caution">
    <text evidence="4">The sequence shown here is derived from an EMBL/GenBank/DDBJ whole genome shotgun (WGS) entry which is preliminary data.</text>
</comment>
<dbReference type="EMBL" id="CAJOBH010276073">
    <property type="protein sequence ID" value="CAF5168087.1"/>
    <property type="molecule type" value="Genomic_DNA"/>
</dbReference>
<dbReference type="Gene3D" id="3.40.50.12780">
    <property type="entry name" value="N-terminal domain of ligase-like"/>
    <property type="match status" value="1"/>
</dbReference>
<evidence type="ECO:0000256" key="2">
    <source>
        <dbReference type="ARBA" id="ARBA00022741"/>
    </source>
</evidence>
<keyword evidence="3" id="KW-0067">ATP-binding</keyword>
<keyword evidence="1" id="KW-0436">Ligase</keyword>
<gene>
    <name evidence="4" type="ORF">BYL167_LOCUS76510</name>
</gene>
<feature type="non-terminal residue" evidence="4">
    <location>
        <position position="139"/>
    </location>
</feature>
<feature type="non-terminal residue" evidence="4">
    <location>
        <position position="1"/>
    </location>
</feature>
<dbReference type="PANTHER" id="PTHR43272">
    <property type="entry name" value="LONG-CHAIN-FATTY-ACID--COA LIGASE"/>
    <property type="match status" value="1"/>
</dbReference>
<dbReference type="PANTHER" id="PTHR43272:SF33">
    <property type="entry name" value="AMP-BINDING DOMAIN-CONTAINING PROTEIN-RELATED"/>
    <property type="match status" value="1"/>
</dbReference>
<dbReference type="GO" id="GO:0005783">
    <property type="term" value="C:endoplasmic reticulum"/>
    <property type="evidence" value="ECO:0007669"/>
    <property type="project" value="TreeGrafter"/>
</dbReference>
<dbReference type="SUPFAM" id="SSF56801">
    <property type="entry name" value="Acetyl-CoA synthetase-like"/>
    <property type="match status" value="1"/>
</dbReference>
<sequence length="139" mass="15715">AQCSPDAIQDEEKRLLEQFSKLIPNRCKSIAIGIAMVSPIVFDFMKRCFTHCSVNESYEITESGGVSYNNIIDSSVQYRLESVPEVGYTIEDKPFSRGKLLVKTHQLFSGYMNNPEETRAAFTEDGFFRTGDIVELRTA</sequence>
<dbReference type="AlphaFoldDB" id="A0A8S3GPM3"/>